<dbReference type="PATRIC" id="fig|121290.4.peg.3441"/>
<keyword evidence="1" id="KW-0472">Membrane</keyword>
<dbReference type="SMART" id="SM00267">
    <property type="entry name" value="GGDEF"/>
    <property type="match status" value="1"/>
</dbReference>
<dbReference type="InterPro" id="IPR029787">
    <property type="entry name" value="Nucleotide_cyclase"/>
</dbReference>
<evidence type="ECO:0000256" key="1">
    <source>
        <dbReference type="SAM" id="Phobius"/>
    </source>
</evidence>
<feature type="domain" description="EAL" evidence="2">
    <location>
        <begin position="533"/>
        <end position="784"/>
    </location>
</feature>
<dbReference type="Pfam" id="PF00990">
    <property type="entry name" value="GGDEF"/>
    <property type="match status" value="1"/>
</dbReference>
<dbReference type="InterPro" id="IPR043128">
    <property type="entry name" value="Rev_trsase/Diguanyl_cyclase"/>
</dbReference>
<dbReference type="PANTHER" id="PTHR44757">
    <property type="entry name" value="DIGUANYLATE CYCLASE DGCP"/>
    <property type="match status" value="1"/>
</dbReference>
<dbReference type="NCBIfam" id="TIGR00254">
    <property type="entry name" value="GGDEF"/>
    <property type="match status" value="1"/>
</dbReference>
<dbReference type="Gene3D" id="3.30.70.270">
    <property type="match status" value="1"/>
</dbReference>
<sequence length="791" mass="86735">MRSEKAIACAQGGLAVFILLLNTFGLRNGLPDLNGWLALALGALVATSAARWYLVRSGRLPERRLDILTMIDVVIVLAAIWSYQFVFDHPASGILKAPTFVMLLVLIGVRALRFHPRPIAVAGASAVVGWSALVLGVVMADGVPSVTGDYRYHLTSFEVLPAAEVERIVALAALTFVLALGACAARGLLGRSAHMTDYGEALESARHHLRESVQAREEAEAAFDALATRDVEISEQNRMFTTALDNMSQGLCMFDSEQKLLVCNHRYLEIYDLPKRLARRGTSFRDIIESRIKAGNFPGGNADTYLVERLSSVREPVRNTQLHELRDGRIIAITHQPMEGGGWLATHDDVTQLRRIEAKLSYMARHDALTDLPNRTQLKERLEQLLPVVDGRNLVVAVVEVDRFKEINETLGPSVGDVLLQSVAQRLLRRMEAAEIIARIGADEFVILQCVDDPNEVDNIATQAQSVLGTSFDIEGHSLTITVSAGVAVAPSDGETADDLLKRAELALGRAKEDGLGNIRFFEHELDGRMRARHKLEQDMRIALREGQFELYYQPQINLADGSIAGFEALLRWQHPERGFISPSEFIAVAEDCGLIVQLGDWALRRACEEAASWAQPKRVAVNLSVAQFRSGCVRQSVISALGASGLSPNRLELEITESVLMQEGTEVPAVLGKLQDIGIDIALDDFGTGYSSLSYLTRMRFDKIKIDKHFISGAGQELDSALAILRSVVALSQSLQIKTVVEGVETAEQLAMVKSEGCTEAQGFYVGRPMPAQQVTALLAKEQRGRKMVS</sequence>
<dbReference type="Proteomes" id="UP000059074">
    <property type="component" value="Unassembled WGS sequence"/>
</dbReference>
<feature type="transmembrane region" description="Helical" evidence="1">
    <location>
        <begin position="119"/>
        <end position="140"/>
    </location>
</feature>
<feature type="domain" description="GGDEF" evidence="3">
    <location>
        <begin position="392"/>
        <end position="524"/>
    </location>
</feature>
<dbReference type="STRING" id="121290.APY04_1810"/>
<evidence type="ECO:0000313" key="4">
    <source>
        <dbReference type="EMBL" id="KWT68484.1"/>
    </source>
</evidence>
<evidence type="ECO:0000313" key="5">
    <source>
        <dbReference type="Proteomes" id="UP000059074"/>
    </source>
</evidence>
<reference evidence="4 5" key="1">
    <citation type="submission" date="2015-10" db="EMBL/GenBank/DDBJ databases">
        <title>Transcriptomic analysis of a linuron degrading triple-species bacterial consortium.</title>
        <authorList>
            <person name="Albers P."/>
        </authorList>
    </citation>
    <scope>NUCLEOTIDE SEQUENCE [LARGE SCALE GENOMIC DNA]</scope>
    <source>
        <strain evidence="4 5">WDL6</strain>
    </source>
</reference>
<feature type="transmembrane region" description="Helical" evidence="1">
    <location>
        <begin position="93"/>
        <end position="112"/>
    </location>
</feature>
<keyword evidence="1" id="KW-0812">Transmembrane</keyword>
<dbReference type="OrthoDB" id="9814202at2"/>
<feature type="transmembrane region" description="Helical" evidence="1">
    <location>
        <begin position="168"/>
        <end position="189"/>
    </location>
</feature>
<dbReference type="RefSeq" id="WP_157066698.1">
    <property type="nucleotide sequence ID" value="NZ_LMTR01000057.1"/>
</dbReference>
<dbReference type="Gene3D" id="3.20.20.450">
    <property type="entry name" value="EAL domain"/>
    <property type="match status" value="1"/>
</dbReference>
<dbReference type="CDD" id="cd01949">
    <property type="entry name" value="GGDEF"/>
    <property type="match status" value="1"/>
</dbReference>
<evidence type="ECO:0000259" key="2">
    <source>
        <dbReference type="PROSITE" id="PS50883"/>
    </source>
</evidence>
<dbReference type="Pfam" id="PF12860">
    <property type="entry name" value="PAS_7"/>
    <property type="match status" value="1"/>
</dbReference>
<evidence type="ECO:0000259" key="3">
    <source>
        <dbReference type="PROSITE" id="PS50887"/>
    </source>
</evidence>
<protein>
    <submittedName>
        <fullName evidence="4">Diguanylate cyclase/phosphodiesterase (GGDEF &amp; EAL domains) with PAS/PAC sensor(S)</fullName>
    </submittedName>
</protein>
<dbReference type="SUPFAM" id="SSF55073">
    <property type="entry name" value="Nucleotide cyclase"/>
    <property type="match status" value="1"/>
</dbReference>
<dbReference type="SUPFAM" id="SSF141868">
    <property type="entry name" value="EAL domain-like"/>
    <property type="match status" value="1"/>
</dbReference>
<dbReference type="SMART" id="SM00052">
    <property type="entry name" value="EAL"/>
    <property type="match status" value="1"/>
</dbReference>
<dbReference type="PROSITE" id="PS50887">
    <property type="entry name" value="GGDEF"/>
    <property type="match status" value="1"/>
</dbReference>
<organism evidence="4 5">
    <name type="scientific">Hyphomicrobium sulfonivorans</name>
    <dbReference type="NCBI Taxonomy" id="121290"/>
    <lineage>
        <taxon>Bacteria</taxon>
        <taxon>Pseudomonadati</taxon>
        <taxon>Pseudomonadota</taxon>
        <taxon>Alphaproteobacteria</taxon>
        <taxon>Hyphomicrobiales</taxon>
        <taxon>Hyphomicrobiaceae</taxon>
        <taxon>Hyphomicrobium</taxon>
    </lineage>
</organism>
<proteinExistence type="predicted"/>
<dbReference type="PROSITE" id="PS50883">
    <property type="entry name" value="EAL"/>
    <property type="match status" value="1"/>
</dbReference>
<dbReference type="InterPro" id="IPR052155">
    <property type="entry name" value="Biofilm_reg_signaling"/>
</dbReference>
<dbReference type="SUPFAM" id="SSF55785">
    <property type="entry name" value="PYP-like sensor domain (PAS domain)"/>
    <property type="match status" value="1"/>
</dbReference>
<dbReference type="EMBL" id="LMTR01000057">
    <property type="protein sequence ID" value="KWT68484.1"/>
    <property type="molecule type" value="Genomic_DNA"/>
</dbReference>
<dbReference type="InterPro" id="IPR000160">
    <property type="entry name" value="GGDEF_dom"/>
</dbReference>
<accession>A0A109BH47</accession>
<dbReference type="CDD" id="cd01948">
    <property type="entry name" value="EAL"/>
    <property type="match status" value="1"/>
</dbReference>
<dbReference type="Gene3D" id="3.30.450.20">
    <property type="entry name" value="PAS domain"/>
    <property type="match status" value="1"/>
</dbReference>
<dbReference type="PANTHER" id="PTHR44757:SF2">
    <property type="entry name" value="BIOFILM ARCHITECTURE MAINTENANCE PROTEIN MBAA"/>
    <property type="match status" value="1"/>
</dbReference>
<dbReference type="Pfam" id="PF00563">
    <property type="entry name" value="EAL"/>
    <property type="match status" value="1"/>
</dbReference>
<dbReference type="InterPro" id="IPR001633">
    <property type="entry name" value="EAL_dom"/>
</dbReference>
<dbReference type="InterPro" id="IPR035919">
    <property type="entry name" value="EAL_sf"/>
</dbReference>
<name>A0A109BH47_HYPSL</name>
<keyword evidence="1" id="KW-1133">Transmembrane helix</keyword>
<feature type="transmembrane region" description="Helical" evidence="1">
    <location>
        <begin position="35"/>
        <end position="55"/>
    </location>
</feature>
<keyword evidence="5" id="KW-1185">Reference proteome</keyword>
<dbReference type="AlphaFoldDB" id="A0A109BH47"/>
<feature type="transmembrane region" description="Helical" evidence="1">
    <location>
        <begin position="67"/>
        <end position="87"/>
    </location>
</feature>
<dbReference type="InterPro" id="IPR035965">
    <property type="entry name" value="PAS-like_dom_sf"/>
</dbReference>
<comment type="caution">
    <text evidence="4">The sequence shown here is derived from an EMBL/GenBank/DDBJ whole genome shotgun (WGS) entry which is preliminary data.</text>
</comment>
<gene>
    <name evidence="4" type="ORF">APY04_1810</name>
</gene>